<accession>A0A1M6S874</accession>
<dbReference type="RefSeq" id="WP_079654048.1">
    <property type="nucleotide sequence ID" value="NZ_LT670846.1"/>
</dbReference>
<evidence type="ECO:0000313" key="1">
    <source>
        <dbReference type="EMBL" id="SHK40896.1"/>
    </source>
</evidence>
<name>A0A1M6S874_9AQUI</name>
<sequence>MDRTLYLLEDMLLRSVEEEIRERYEEVASMYSHNMEVMNIAKSILGLCQYIYDVYRDIPNPERKLDESLYSTLYSILKDFSITLYDLTIAEGEQLYYVISSAYQKINSANNLLERFY</sequence>
<reference evidence="1 2" key="1">
    <citation type="submission" date="2016-11" db="EMBL/GenBank/DDBJ databases">
        <authorList>
            <person name="Jaros S."/>
            <person name="Januszkiewicz K."/>
            <person name="Wedrychowicz H."/>
        </authorList>
    </citation>
    <scope>NUCLEOTIDE SEQUENCE [LARGE SCALE GENOMIC DNA]</scope>
    <source>
        <strain evidence="1 2">DSM 19557</strain>
    </source>
</reference>
<protein>
    <submittedName>
        <fullName evidence="1">Uncharacterized protein</fullName>
    </submittedName>
</protein>
<dbReference type="OrthoDB" id="14335at2"/>
<proteinExistence type="predicted"/>
<gene>
    <name evidence="1" type="ORF">SAMN05444391_0919</name>
</gene>
<evidence type="ECO:0000313" key="2">
    <source>
        <dbReference type="Proteomes" id="UP000189810"/>
    </source>
</evidence>
<dbReference type="Proteomes" id="UP000189810">
    <property type="component" value="Chromosome I"/>
</dbReference>
<organism evidence="1 2">
    <name type="scientific">Thermocrinis minervae</name>
    <dbReference type="NCBI Taxonomy" id="381751"/>
    <lineage>
        <taxon>Bacteria</taxon>
        <taxon>Pseudomonadati</taxon>
        <taxon>Aquificota</taxon>
        <taxon>Aquificia</taxon>
        <taxon>Aquificales</taxon>
        <taxon>Aquificaceae</taxon>
        <taxon>Thermocrinis</taxon>
    </lineage>
</organism>
<keyword evidence="2" id="KW-1185">Reference proteome</keyword>
<dbReference type="AlphaFoldDB" id="A0A1M6S874"/>
<dbReference type="EMBL" id="LT670846">
    <property type="protein sequence ID" value="SHK40896.1"/>
    <property type="molecule type" value="Genomic_DNA"/>
</dbReference>
<dbReference type="STRING" id="381751.SAMN05444391_0919"/>